<reference evidence="1" key="1">
    <citation type="submission" date="2022-04" db="EMBL/GenBank/DDBJ databases">
        <title>Genome of the entomopathogenic fungus Entomophthora muscae.</title>
        <authorList>
            <person name="Elya C."/>
            <person name="Lovett B.R."/>
            <person name="Lee E."/>
            <person name="Macias A.M."/>
            <person name="Hajek A.E."/>
            <person name="De Bivort B.L."/>
            <person name="Kasson M.T."/>
            <person name="De Fine Licht H.H."/>
            <person name="Stajich J.E."/>
        </authorList>
    </citation>
    <scope>NUCLEOTIDE SEQUENCE</scope>
    <source>
        <strain evidence="1">Berkeley</strain>
    </source>
</reference>
<protein>
    <submittedName>
        <fullName evidence="1">Arp complex subunit</fullName>
    </submittedName>
</protein>
<sequence length="163" mass="19312">MVIHYREDEMIFVQAHGDRVTVIFSTFFKEEMDQVFGKVFLQEFVDARRDPSVQNAPQVLYTNREPPLEIRDIPGVQSHDNIGYVTFVMNSRHYKDDETREKSISMIQTFRDYLHYHIKCSKAYMHSRMRARVSDFLKVLNRARPESKKTEKKTASGRTFVRA</sequence>
<dbReference type="EMBL" id="QTSX02004556">
    <property type="protein sequence ID" value="KAJ9064021.1"/>
    <property type="molecule type" value="Genomic_DNA"/>
</dbReference>
<organism evidence="1 2">
    <name type="scientific">Entomophthora muscae</name>
    <dbReference type="NCBI Taxonomy" id="34485"/>
    <lineage>
        <taxon>Eukaryota</taxon>
        <taxon>Fungi</taxon>
        <taxon>Fungi incertae sedis</taxon>
        <taxon>Zoopagomycota</taxon>
        <taxon>Entomophthoromycotina</taxon>
        <taxon>Entomophthoromycetes</taxon>
        <taxon>Entomophthorales</taxon>
        <taxon>Entomophthoraceae</taxon>
        <taxon>Entomophthora</taxon>
    </lineage>
</organism>
<comment type="caution">
    <text evidence="1">The sequence shown here is derived from an EMBL/GenBank/DDBJ whole genome shotgun (WGS) entry which is preliminary data.</text>
</comment>
<accession>A0ACC2SNR3</accession>
<gene>
    <name evidence="1" type="primary">ARC35</name>
    <name evidence="1" type="ORF">DSO57_1034810</name>
</gene>
<proteinExistence type="predicted"/>
<name>A0ACC2SNR3_9FUNG</name>
<dbReference type="Proteomes" id="UP001165960">
    <property type="component" value="Unassembled WGS sequence"/>
</dbReference>
<evidence type="ECO:0000313" key="2">
    <source>
        <dbReference type="Proteomes" id="UP001165960"/>
    </source>
</evidence>
<keyword evidence="2" id="KW-1185">Reference proteome</keyword>
<evidence type="ECO:0000313" key="1">
    <source>
        <dbReference type="EMBL" id="KAJ9064021.1"/>
    </source>
</evidence>